<dbReference type="EMBL" id="WLYK01000006">
    <property type="protein sequence ID" value="MTD15670.1"/>
    <property type="molecule type" value="Genomic_DNA"/>
</dbReference>
<gene>
    <name evidence="6" type="ORF">GIS00_17185</name>
</gene>
<feature type="domain" description="ATP-grasp" evidence="5">
    <location>
        <begin position="114"/>
        <end position="305"/>
    </location>
</feature>
<evidence type="ECO:0000256" key="4">
    <source>
        <dbReference type="PROSITE-ProRule" id="PRU00409"/>
    </source>
</evidence>
<evidence type="ECO:0000313" key="7">
    <source>
        <dbReference type="Proteomes" id="UP000460221"/>
    </source>
</evidence>
<evidence type="ECO:0000256" key="3">
    <source>
        <dbReference type="ARBA" id="ARBA00022840"/>
    </source>
</evidence>
<keyword evidence="7" id="KW-1185">Reference proteome</keyword>
<dbReference type="PROSITE" id="PS50975">
    <property type="entry name" value="ATP_GRASP"/>
    <property type="match status" value="1"/>
</dbReference>
<dbReference type="Gene3D" id="3.40.50.20">
    <property type="match status" value="1"/>
</dbReference>
<comment type="caution">
    <text evidence="6">The sequence shown here is derived from an EMBL/GenBank/DDBJ whole genome shotgun (WGS) entry which is preliminary data.</text>
</comment>
<protein>
    <recommendedName>
        <fullName evidence="5">ATP-grasp domain-containing protein</fullName>
    </recommendedName>
</protein>
<dbReference type="Proteomes" id="UP000460221">
    <property type="component" value="Unassembled WGS sequence"/>
</dbReference>
<keyword evidence="2 4" id="KW-0547">Nucleotide-binding</keyword>
<dbReference type="PANTHER" id="PTHR43585:SF2">
    <property type="entry name" value="ATP-GRASP ENZYME FSQD"/>
    <property type="match status" value="1"/>
</dbReference>
<dbReference type="GO" id="GO:0016874">
    <property type="term" value="F:ligase activity"/>
    <property type="evidence" value="ECO:0007669"/>
    <property type="project" value="UniProtKB-KW"/>
</dbReference>
<dbReference type="Gene3D" id="3.30.470.20">
    <property type="entry name" value="ATP-grasp fold, B domain"/>
    <property type="match status" value="1"/>
</dbReference>
<evidence type="ECO:0000256" key="2">
    <source>
        <dbReference type="ARBA" id="ARBA00022741"/>
    </source>
</evidence>
<dbReference type="AlphaFoldDB" id="A0A7K1FNL3"/>
<accession>A0A7K1FNL3</accession>
<dbReference type="InterPro" id="IPR052032">
    <property type="entry name" value="ATP-dep_AA_Ligase"/>
</dbReference>
<dbReference type="GO" id="GO:0046872">
    <property type="term" value="F:metal ion binding"/>
    <property type="evidence" value="ECO:0007669"/>
    <property type="project" value="InterPro"/>
</dbReference>
<organism evidence="6 7">
    <name type="scientific">Nakamurella alba</name>
    <dbReference type="NCBI Taxonomy" id="2665158"/>
    <lineage>
        <taxon>Bacteria</taxon>
        <taxon>Bacillati</taxon>
        <taxon>Actinomycetota</taxon>
        <taxon>Actinomycetes</taxon>
        <taxon>Nakamurellales</taxon>
        <taxon>Nakamurellaceae</taxon>
        <taxon>Nakamurella</taxon>
    </lineage>
</organism>
<evidence type="ECO:0000259" key="5">
    <source>
        <dbReference type="PROSITE" id="PS50975"/>
    </source>
</evidence>
<dbReference type="SUPFAM" id="SSF56059">
    <property type="entry name" value="Glutathione synthetase ATP-binding domain-like"/>
    <property type="match status" value="1"/>
</dbReference>
<name>A0A7K1FNL3_9ACTN</name>
<dbReference type="PANTHER" id="PTHR43585">
    <property type="entry name" value="FUMIPYRROLE BIOSYNTHESIS PROTEIN C"/>
    <property type="match status" value="1"/>
</dbReference>
<dbReference type="Gene3D" id="3.30.1490.20">
    <property type="entry name" value="ATP-grasp fold, A domain"/>
    <property type="match status" value="1"/>
</dbReference>
<dbReference type="InterPro" id="IPR011761">
    <property type="entry name" value="ATP-grasp"/>
</dbReference>
<evidence type="ECO:0000256" key="1">
    <source>
        <dbReference type="ARBA" id="ARBA00022598"/>
    </source>
</evidence>
<keyword evidence="3 4" id="KW-0067">ATP-binding</keyword>
<proteinExistence type="predicted"/>
<reference evidence="6 7" key="1">
    <citation type="submission" date="2019-11" db="EMBL/GenBank/DDBJ databases">
        <authorList>
            <person name="Jiang L.-Q."/>
        </authorList>
    </citation>
    <scope>NUCLEOTIDE SEQUENCE [LARGE SCALE GENOMIC DNA]</scope>
    <source>
        <strain evidence="6 7">YIM 132087</strain>
    </source>
</reference>
<dbReference type="InterPro" id="IPR013815">
    <property type="entry name" value="ATP_grasp_subdomain_1"/>
</dbReference>
<dbReference type="GO" id="GO:0005524">
    <property type="term" value="F:ATP binding"/>
    <property type="evidence" value="ECO:0007669"/>
    <property type="project" value="UniProtKB-UniRule"/>
</dbReference>
<evidence type="ECO:0000313" key="6">
    <source>
        <dbReference type="EMBL" id="MTD15670.1"/>
    </source>
</evidence>
<keyword evidence="1" id="KW-0436">Ligase</keyword>
<sequence>MSRRERVVIAHRIPAAVTPLGSWLTEIADDVVLVTSAEAADGYRGAMGEVIAVADYGSNETVEVLRRLCRDGGVSRIVSGTEDDVLRVAAVREEFGLPGMHTVAATAFIDKLVMKAAAGRAVEVPRHTGDIDPDHLRDFASRVPGPWVVKPRRSYGSRGIEVVTGIGHLLAETAGRDPDDTLVEQFVDGTLHHVDGFMCGGEVVLALPSEYLGTCLSFQDSTPLGSVQLDAADPVCRQLVDFAHAVVGALPATDAGPFHLEVFRRPDGSLVFCEIACRLGGGHIMESLTYRLGVNPVQVWYRLQAGLPADIPTVPAAGSVGFLLVPPRIGTLTAIDTPDLPGYVRDFCIRTEVPRDFRGATASTDELLGFVVDGPTAATVRENLRSCTALADRITTWV</sequence>
<dbReference type="RefSeq" id="WP_154769630.1">
    <property type="nucleotide sequence ID" value="NZ_WLYK01000006.1"/>
</dbReference>